<evidence type="ECO:0000313" key="3">
    <source>
        <dbReference type="Proteomes" id="UP000229916"/>
    </source>
</evidence>
<dbReference type="InterPro" id="IPR007842">
    <property type="entry name" value="HEPN_dom"/>
</dbReference>
<dbReference type="AlphaFoldDB" id="A0A2M7ANQ9"/>
<dbReference type="SUPFAM" id="SSF81593">
    <property type="entry name" value="Nucleotidyltransferase substrate binding subunit/domain"/>
    <property type="match status" value="1"/>
</dbReference>
<gene>
    <name evidence="2" type="ORF">COS81_01590</name>
</gene>
<sequence>MQEETKLWLKQAEENFKAAKTMFDGHRYSFTCFMCQQTLEVIFKATIIEFTKSRHPRIHDLGRLYEMTTLPSERIDRQFLEKTTQHFFLVRYPDMVRAKYDRELAEKTFLKTKEILKWIEKEIIERSSK</sequence>
<dbReference type="EMBL" id="PEWD01000035">
    <property type="protein sequence ID" value="PIU69023.1"/>
    <property type="molecule type" value="Genomic_DNA"/>
</dbReference>
<evidence type="ECO:0000259" key="1">
    <source>
        <dbReference type="PROSITE" id="PS50910"/>
    </source>
</evidence>
<organism evidence="2 3">
    <name type="scientific">candidate division WWE3 bacterium CG06_land_8_20_14_3_00_42_16</name>
    <dbReference type="NCBI Taxonomy" id="1975083"/>
    <lineage>
        <taxon>Bacteria</taxon>
        <taxon>Katanobacteria</taxon>
    </lineage>
</organism>
<comment type="caution">
    <text evidence="2">The sequence shown here is derived from an EMBL/GenBank/DDBJ whole genome shotgun (WGS) entry which is preliminary data.</text>
</comment>
<protein>
    <recommendedName>
        <fullName evidence="1">HEPN domain-containing protein</fullName>
    </recommendedName>
</protein>
<dbReference type="PROSITE" id="PS50910">
    <property type="entry name" value="HEPN"/>
    <property type="match status" value="1"/>
</dbReference>
<reference evidence="3" key="1">
    <citation type="submission" date="2017-09" db="EMBL/GenBank/DDBJ databases">
        <title>Depth-based differentiation of microbial function through sediment-hosted aquifers and enrichment of novel symbionts in the deep terrestrial subsurface.</title>
        <authorList>
            <person name="Probst A.J."/>
            <person name="Ladd B."/>
            <person name="Jarett J.K."/>
            <person name="Geller-Mcgrath D.E."/>
            <person name="Sieber C.M.K."/>
            <person name="Emerson J.B."/>
            <person name="Anantharaman K."/>
            <person name="Thomas B.C."/>
            <person name="Malmstrom R."/>
            <person name="Stieglmeier M."/>
            <person name="Klingl A."/>
            <person name="Woyke T."/>
            <person name="Ryan C.M."/>
            <person name="Banfield J.F."/>
        </authorList>
    </citation>
    <scope>NUCLEOTIDE SEQUENCE [LARGE SCALE GENOMIC DNA]</scope>
</reference>
<feature type="domain" description="HEPN" evidence="1">
    <location>
        <begin position="9"/>
        <end position="115"/>
    </location>
</feature>
<proteinExistence type="predicted"/>
<dbReference type="Pfam" id="PF05168">
    <property type="entry name" value="HEPN"/>
    <property type="match status" value="1"/>
</dbReference>
<name>A0A2M7ANQ9_UNCKA</name>
<evidence type="ECO:0000313" key="2">
    <source>
        <dbReference type="EMBL" id="PIU69023.1"/>
    </source>
</evidence>
<dbReference type="Proteomes" id="UP000229916">
    <property type="component" value="Unassembled WGS sequence"/>
</dbReference>
<dbReference type="SMART" id="SM00748">
    <property type="entry name" value="HEPN"/>
    <property type="match status" value="1"/>
</dbReference>
<dbReference type="Gene3D" id="1.20.120.330">
    <property type="entry name" value="Nucleotidyltransferases domain 2"/>
    <property type="match status" value="1"/>
</dbReference>
<accession>A0A2M7ANQ9</accession>